<dbReference type="Proteomes" id="UP000324222">
    <property type="component" value="Unassembled WGS sequence"/>
</dbReference>
<name>A0A5B7K7B9_PORTR</name>
<organism evidence="2 3">
    <name type="scientific">Portunus trituberculatus</name>
    <name type="common">Swimming crab</name>
    <name type="synonym">Neptunus trituberculatus</name>
    <dbReference type="NCBI Taxonomy" id="210409"/>
    <lineage>
        <taxon>Eukaryota</taxon>
        <taxon>Metazoa</taxon>
        <taxon>Ecdysozoa</taxon>
        <taxon>Arthropoda</taxon>
        <taxon>Crustacea</taxon>
        <taxon>Multicrustacea</taxon>
        <taxon>Malacostraca</taxon>
        <taxon>Eumalacostraca</taxon>
        <taxon>Eucarida</taxon>
        <taxon>Decapoda</taxon>
        <taxon>Pleocyemata</taxon>
        <taxon>Brachyura</taxon>
        <taxon>Eubrachyura</taxon>
        <taxon>Portunoidea</taxon>
        <taxon>Portunidae</taxon>
        <taxon>Portuninae</taxon>
        <taxon>Portunus</taxon>
    </lineage>
</organism>
<feature type="region of interest" description="Disordered" evidence="1">
    <location>
        <begin position="60"/>
        <end position="81"/>
    </location>
</feature>
<proteinExistence type="predicted"/>
<dbReference type="EMBL" id="VSRR010123608">
    <property type="protein sequence ID" value="MPD00595.1"/>
    <property type="molecule type" value="Genomic_DNA"/>
</dbReference>
<protein>
    <submittedName>
        <fullName evidence="2">Uncharacterized protein</fullName>
    </submittedName>
</protein>
<keyword evidence="3" id="KW-1185">Reference proteome</keyword>
<gene>
    <name evidence="2" type="ORF">E2C01_096077</name>
</gene>
<evidence type="ECO:0000313" key="3">
    <source>
        <dbReference type="Proteomes" id="UP000324222"/>
    </source>
</evidence>
<accession>A0A5B7K7B9</accession>
<sequence length="81" mass="9386">MTFPLLKEGYYCTLPPRAVRRKHEGCRGLVRLGSLSMKISDARFQSPIYLCTLIDIHSPHDTTKEPVRRRKSKTRKTQTRG</sequence>
<evidence type="ECO:0000313" key="2">
    <source>
        <dbReference type="EMBL" id="MPD00595.1"/>
    </source>
</evidence>
<comment type="caution">
    <text evidence="2">The sequence shown here is derived from an EMBL/GenBank/DDBJ whole genome shotgun (WGS) entry which is preliminary data.</text>
</comment>
<feature type="compositionally biased region" description="Basic residues" evidence="1">
    <location>
        <begin position="67"/>
        <end position="81"/>
    </location>
</feature>
<reference evidence="2 3" key="1">
    <citation type="submission" date="2019-05" db="EMBL/GenBank/DDBJ databases">
        <title>Another draft genome of Portunus trituberculatus and its Hox gene families provides insights of decapod evolution.</title>
        <authorList>
            <person name="Jeong J.-H."/>
            <person name="Song I."/>
            <person name="Kim S."/>
            <person name="Choi T."/>
            <person name="Kim D."/>
            <person name="Ryu S."/>
            <person name="Kim W."/>
        </authorList>
    </citation>
    <scope>NUCLEOTIDE SEQUENCE [LARGE SCALE GENOMIC DNA]</scope>
    <source>
        <tissue evidence="2">Muscle</tissue>
    </source>
</reference>
<dbReference type="AlphaFoldDB" id="A0A5B7K7B9"/>
<evidence type="ECO:0000256" key="1">
    <source>
        <dbReference type="SAM" id="MobiDB-lite"/>
    </source>
</evidence>